<dbReference type="InterPro" id="IPR016161">
    <property type="entry name" value="Ald_DH/histidinol_DH"/>
</dbReference>
<dbReference type="Pfam" id="PF00171">
    <property type="entry name" value="Aldedh"/>
    <property type="match status" value="1"/>
</dbReference>
<evidence type="ECO:0000259" key="5">
    <source>
        <dbReference type="Pfam" id="PF00171"/>
    </source>
</evidence>
<keyword evidence="2" id="KW-0521">NADP</keyword>
<dbReference type="GO" id="GO:0009450">
    <property type="term" value="P:gamma-aminobutyric acid catabolic process"/>
    <property type="evidence" value="ECO:0007669"/>
    <property type="project" value="TreeGrafter"/>
</dbReference>
<accession>A0A1Z5TIY2</accession>
<evidence type="ECO:0000256" key="4">
    <source>
        <dbReference type="SAM" id="MobiDB-lite"/>
    </source>
</evidence>
<evidence type="ECO:0000313" key="7">
    <source>
        <dbReference type="Proteomes" id="UP000194280"/>
    </source>
</evidence>
<evidence type="ECO:0000313" key="6">
    <source>
        <dbReference type="EMBL" id="OTA35949.1"/>
    </source>
</evidence>
<gene>
    <name evidence="6" type="ORF">BTJ68_05086</name>
</gene>
<organism evidence="6 7">
    <name type="scientific">Hortaea werneckii EXF-2000</name>
    <dbReference type="NCBI Taxonomy" id="1157616"/>
    <lineage>
        <taxon>Eukaryota</taxon>
        <taxon>Fungi</taxon>
        <taxon>Dikarya</taxon>
        <taxon>Ascomycota</taxon>
        <taxon>Pezizomycotina</taxon>
        <taxon>Dothideomycetes</taxon>
        <taxon>Dothideomycetidae</taxon>
        <taxon>Mycosphaerellales</taxon>
        <taxon>Teratosphaeriaceae</taxon>
        <taxon>Hortaea</taxon>
    </lineage>
</organism>
<dbReference type="Proteomes" id="UP000194280">
    <property type="component" value="Unassembled WGS sequence"/>
</dbReference>
<sequence>MARKGADDLLAELDQLGVEDKQGAAAGSQQKPAAKDQAKQTKKEAGQEDEDVLADLQAQLAAKPQSSRPGGELRNRAIPTFTTLLSHIAPPISAHERLQIHATHDIQNYPSLDPLIYSTFSRIMSQVEGGDLLVIQRGSENRPGRTRGESSAAEKGYRGGVLGSGNGWSDGPWWREEGVVRNLSIVPGLKEGSRLARVSAESYAREFFEARGGVEEAAKKAAETLSESNPTRSSDIFLAIQAAEELVCFAIYLHDPMHSLSFSGVSQPFPAKWASWLDASSAEGGGALPESVREIIESGGVDPREWVAEWVEEILSTSVGVVAQRQNTQHVTLRTRMNGVNGKVDTSQPVPLWIAGQETTSDTTFDVVSPFTGEKLWQSYGVSPQQATQAVERAQQAFKTWRKTKPATRRSILLKAADIFEARRDELAGYMKAETGALDMFAGFNLTGTIENFRDVAGRPANILGSIPQTQADGTGAFVFKEPHGVIYGIAPWNAPYLLGTRAFLYAIAAGNTAVLKGSELCPRTFWAMGDVLKQAGLPDGVLSVIYHRPEDAVAVSNTIIEHPSVLKVNFTGSTAVGSIIASKAGKELKPVLMELGGKASAIVCEDANLERAAMQCALGSFLHAGQICMSTERILVNRKILPQFTEALNAAAAQVYSPEGDAPVLVAPPGVQKNQHLRSDAVQKGATVAFGSVDDTTKTKETSAHRLRPIIISDVKKEMEIYYTESFGPSVSLIAVDSDEDAIAIANDTEYGLSGAVFTENLGRGLKIAKEVESGAVHINSMTVHDEASLPHGGVRKSGWGRFNAEWGMEEFLKTKTVTYVE</sequence>
<dbReference type="SUPFAM" id="SSF53720">
    <property type="entry name" value="ALDH-like"/>
    <property type="match status" value="1"/>
</dbReference>
<evidence type="ECO:0000256" key="2">
    <source>
        <dbReference type="ARBA" id="ARBA00022857"/>
    </source>
</evidence>
<proteinExistence type="inferred from homology"/>
<evidence type="ECO:0000256" key="1">
    <source>
        <dbReference type="ARBA" id="ARBA00009986"/>
    </source>
</evidence>
<dbReference type="PANTHER" id="PTHR43353">
    <property type="entry name" value="SUCCINATE-SEMIALDEHYDE DEHYDROGENASE, MITOCHONDRIAL"/>
    <property type="match status" value="1"/>
</dbReference>
<dbReference type="PANTHER" id="PTHR43353:SF6">
    <property type="entry name" value="CYTOPLASMIC ALDEHYDE DEHYDROGENASE (EUROFUNG)"/>
    <property type="match status" value="1"/>
</dbReference>
<keyword evidence="3" id="KW-0560">Oxidoreductase</keyword>
<dbReference type="AlphaFoldDB" id="A0A1Z5TIY2"/>
<comment type="similarity">
    <text evidence="1">Belongs to the aldehyde dehydrogenase family.</text>
</comment>
<dbReference type="InParanoid" id="A0A1Z5TIY2"/>
<dbReference type="OrthoDB" id="310895at2759"/>
<protein>
    <recommendedName>
        <fullName evidence="5">Aldehyde dehydrogenase domain-containing protein</fullName>
    </recommendedName>
</protein>
<feature type="region of interest" description="Disordered" evidence="4">
    <location>
        <begin position="20"/>
        <end position="52"/>
    </location>
</feature>
<dbReference type="STRING" id="1157616.A0A1Z5TIY2"/>
<dbReference type="Gene3D" id="3.40.309.10">
    <property type="entry name" value="Aldehyde Dehydrogenase, Chain A, domain 2"/>
    <property type="match status" value="1"/>
</dbReference>
<feature type="domain" description="Aldehyde dehydrogenase" evidence="5">
    <location>
        <begin position="360"/>
        <end position="819"/>
    </location>
</feature>
<evidence type="ECO:0000256" key="3">
    <source>
        <dbReference type="ARBA" id="ARBA00023002"/>
    </source>
</evidence>
<dbReference type="InterPro" id="IPR050740">
    <property type="entry name" value="Aldehyde_DH_Superfamily"/>
</dbReference>
<dbReference type="InterPro" id="IPR016163">
    <property type="entry name" value="Ald_DH_C"/>
</dbReference>
<dbReference type="VEuPathDB" id="FungiDB:BTJ68_05086"/>
<comment type="caution">
    <text evidence="6">The sequence shown here is derived from an EMBL/GenBank/DDBJ whole genome shotgun (WGS) entry which is preliminary data.</text>
</comment>
<dbReference type="InterPro" id="IPR015590">
    <property type="entry name" value="Aldehyde_DH_dom"/>
</dbReference>
<dbReference type="EMBL" id="MUNK01000037">
    <property type="protein sequence ID" value="OTA35949.1"/>
    <property type="molecule type" value="Genomic_DNA"/>
</dbReference>
<dbReference type="Gene3D" id="3.40.605.10">
    <property type="entry name" value="Aldehyde Dehydrogenase, Chain A, domain 1"/>
    <property type="match status" value="1"/>
</dbReference>
<dbReference type="InterPro" id="IPR018814">
    <property type="entry name" value="DUF5427"/>
</dbReference>
<dbReference type="Pfam" id="PF10310">
    <property type="entry name" value="DUF5427"/>
    <property type="match status" value="1"/>
</dbReference>
<feature type="compositionally biased region" description="Basic and acidic residues" evidence="4">
    <location>
        <begin position="33"/>
        <end position="46"/>
    </location>
</feature>
<reference evidence="6 7" key="1">
    <citation type="submission" date="2017-01" db="EMBL/GenBank/DDBJ databases">
        <title>The recent genome duplication of the halophilic yeast Hortaea werneckii: insights from long-read sequencing.</title>
        <authorList>
            <person name="Sinha S."/>
            <person name="Flibotte S."/>
            <person name="Neira M."/>
            <person name="Lenassi M."/>
            <person name="Gostincar C."/>
            <person name="Stajich J.E."/>
            <person name="Nislow C.E."/>
        </authorList>
    </citation>
    <scope>NUCLEOTIDE SEQUENCE [LARGE SCALE GENOMIC DNA]</scope>
    <source>
        <strain evidence="6 7">EXF-2000</strain>
    </source>
</reference>
<dbReference type="CDD" id="cd07105">
    <property type="entry name" value="ALDH_SaliADH"/>
    <property type="match status" value="1"/>
</dbReference>
<keyword evidence="7" id="KW-1185">Reference proteome</keyword>
<dbReference type="FunFam" id="3.40.605.10:FF:000012">
    <property type="entry name" value="NAD-dependent succinate-semialdehyde dehydrogenase"/>
    <property type="match status" value="1"/>
</dbReference>
<dbReference type="GO" id="GO:0004777">
    <property type="term" value="F:succinate-semialdehyde dehydrogenase (NAD+) activity"/>
    <property type="evidence" value="ECO:0007669"/>
    <property type="project" value="TreeGrafter"/>
</dbReference>
<name>A0A1Z5TIY2_HORWE</name>
<dbReference type="InterPro" id="IPR016162">
    <property type="entry name" value="Ald_DH_N"/>
</dbReference>